<dbReference type="AlphaFoldDB" id="A0A0A1P744"/>
<evidence type="ECO:0000313" key="3">
    <source>
        <dbReference type="Proteomes" id="UP000242381"/>
    </source>
</evidence>
<gene>
    <name evidence="2" type="ORF">BCV71DRAFT_51928</name>
</gene>
<organism evidence="2 3">
    <name type="scientific">Rhizopus microsporus</name>
    <dbReference type="NCBI Taxonomy" id="58291"/>
    <lineage>
        <taxon>Eukaryota</taxon>
        <taxon>Fungi</taxon>
        <taxon>Fungi incertae sedis</taxon>
        <taxon>Mucoromycota</taxon>
        <taxon>Mucoromycotina</taxon>
        <taxon>Mucoromycetes</taxon>
        <taxon>Mucorales</taxon>
        <taxon>Mucorineae</taxon>
        <taxon>Rhizopodaceae</taxon>
        <taxon>Rhizopus</taxon>
    </lineage>
</organism>
<dbReference type="Proteomes" id="UP000242381">
    <property type="component" value="Unassembled WGS sequence"/>
</dbReference>
<protein>
    <submittedName>
        <fullName evidence="2">Uncharacterized protein</fullName>
    </submittedName>
</protein>
<dbReference type="OMA" id="LQGPLYF"/>
<name>A0A0A1P744_RHIZD</name>
<sequence>MTIDTSKAIISCLASSHKRRRTSSQLHVRFCTQPQIITYYSRSDRDGLFFDMPSSPKEHKQDPFILLSINFFESPLKRKAKFTSKRPKLTIDTSNLSGPLYFTSMTTNHAKYILKADLEEEQEEEDPIDMETRENTKRNSLRL</sequence>
<feature type="region of interest" description="Disordered" evidence="1">
    <location>
        <begin position="118"/>
        <end position="143"/>
    </location>
</feature>
<evidence type="ECO:0000313" key="2">
    <source>
        <dbReference type="EMBL" id="ORE14383.1"/>
    </source>
</evidence>
<accession>A0A0A1P744</accession>
<reference evidence="2 3" key="1">
    <citation type="journal article" date="2016" name="Proc. Natl. Acad. Sci. U.S.A.">
        <title>Lipid metabolic changes in an early divergent fungus govern the establishment of a mutualistic symbiosis with endobacteria.</title>
        <authorList>
            <person name="Lastovetsky O.A."/>
            <person name="Gaspar M.L."/>
            <person name="Mondo S.J."/>
            <person name="LaButti K.M."/>
            <person name="Sandor L."/>
            <person name="Grigoriev I.V."/>
            <person name="Henry S.A."/>
            <person name="Pawlowska T.E."/>
        </authorList>
    </citation>
    <scope>NUCLEOTIDE SEQUENCE [LARGE SCALE GENOMIC DNA]</scope>
    <source>
        <strain evidence="2 3">ATCC 11559</strain>
    </source>
</reference>
<proteinExistence type="predicted"/>
<feature type="compositionally biased region" description="Acidic residues" evidence="1">
    <location>
        <begin position="118"/>
        <end position="129"/>
    </location>
</feature>
<dbReference type="EMBL" id="KV921474">
    <property type="protein sequence ID" value="ORE14383.1"/>
    <property type="molecule type" value="Genomic_DNA"/>
</dbReference>
<evidence type="ECO:0000256" key="1">
    <source>
        <dbReference type="SAM" id="MobiDB-lite"/>
    </source>
</evidence>
<dbReference type="VEuPathDB" id="FungiDB:BCV72DRAFT_274898"/>